<reference evidence="4" key="1">
    <citation type="submission" date="2021-04" db="EMBL/GenBank/DDBJ databases">
        <title>Luteolibacter sp. 32A isolated from the skin of an Anderson's salamander (Ambystoma andersonii).</title>
        <authorList>
            <person name="Spergser J."/>
            <person name="Busse H.-J."/>
        </authorList>
    </citation>
    <scope>NUCLEOTIDE SEQUENCE</scope>
    <source>
        <strain evidence="4">32A</strain>
    </source>
</reference>
<dbReference type="KEGG" id="lamb:KBB96_17405"/>
<dbReference type="InterPro" id="IPR037152">
    <property type="entry name" value="L-asparaginase_N_sf"/>
</dbReference>
<dbReference type="SUPFAM" id="SSF53774">
    <property type="entry name" value="Glutaminase/Asparaginase"/>
    <property type="match status" value="1"/>
</dbReference>
<proteinExistence type="predicted"/>
<dbReference type="AlphaFoldDB" id="A0A975IYV7"/>
<keyword evidence="5" id="KW-1185">Reference proteome</keyword>
<feature type="binding site" evidence="2">
    <location>
        <position position="53"/>
    </location>
    <ligand>
        <name>substrate</name>
    </ligand>
</feature>
<dbReference type="RefSeq" id="WP_211630767.1">
    <property type="nucleotide sequence ID" value="NZ_CP073100.1"/>
</dbReference>
<keyword evidence="4" id="KW-0378">Hydrolase</keyword>
<feature type="active site" description="O-isoaspartyl threonine intermediate" evidence="1">
    <location>
        <position position="11"/>
    </location>
</feature>
<dbReference type="PANTHER" id="PTHR11707">
    <property type="entry name" value="L-ASPARAGINASE"/>
    <property type="match status" value="1"/>
</dbReference>
<evidence type="ECO:0000259" key="3">
    <source>
        <dbReference type="Pfam" id="PF00710"/>
    </source>
</evidence>
<sequence length="162" mass="17220">MSVLVLTTGGTIDKVYFDASSEYEVGEPTVPHVFREAGVALDWRLESLMRKDSLEINDEDRAAIRAACEAAPESRILITHGTDTMSITAEKLTGISGKTIVLTGALAPARFKTTDAIFNLGLALGAVQSLPPGVHLAMNGTIFEAGKVCKNREAGRFEATGP</sequence>
<evidence type="ECO:0000256" key="2">
    <source>
        <dbReference type="PIRSR" id="PIRSR001220-2"/>
    </source>
</evidence>
<feature type="binding site" evidence="2">
    <location>
        <begin position="82"/>
        <end position="83"/>
    </location>
    <ligand>
        <name>substrate</name>
    </ligand>
</feature>
<evidence type="ECO:0000256" key="1">
    <source>
        <dbReference type="PIRSR" id="PIRSR001220-1"/>
    </source>
</evidence>
<gene>
    <name evidence="4" type="ORF">KBB96_17405</name>
</gene>
<dbReference type="GO" id="GO:0004067">
    <property type="term" value="F:asparaginase activity"/>
    <property type="evidence" value="ECO:0007669"/>
    <property type="project" value="UniProtKB-UniRule"/>
</dbReference>
<dbReference type="InterPro" id="IPR027474">
    <property type="entry name" value="L-asparaginase_N"/>
</dbReference>
<dbReference type="EC" id="3.5.1.1" evidence="4"/>
<dbReference type="InterPro" id="IPR006034">
    <property type="entry name" value="Asparaginase/glutaminase-like"/>
</dbReference>
<protein>
    <submittedName>
        <fullName evidence="4">Asparaginase</fullName>
        <ecNumber evidence="4">3.5.1.1</ecNumber>
    </submittedName>
</protein>
<dbReference type="PRINTS" id="PR00139">
    <property type="entry name" value="ASNGLNASE"/>
</dbReference>
<dbReference type="Pfam" id="PF00710">
    <property type="entry name" value="Asparaginase"/>
    <property type="match status" value="1"/>
</dbReference>
<dbReference type="PIRSF" id="PIRSF001220">
    <property type="entry name" value="L-ASNase_gatD"/>
    <property type="match status" value="1"/>
</dbReference>
<dbReference type="InterPro" id="IPR036152">
    <property type="entry name" value="Asp/glu_Ase-like_sf"/>
</dbReference>
<dbReference type="Proteomes" id="UP000676169">
    <property type="component" value="Chromosome"/>
</dbReference>
<dbReference type="PIRSF" id="PIRSF500176">
    <property type="entry name" value="L_ASNase"/>
    <property type="match status" value="1"/>
</dbReference>
<accession>A0A975IYV7</accession>
<dbReference type="Gene3D" id="3.40.50.1170">
    <property type="entry name" value="L-asparaginase, N-terminal domain"/>
    <property type="match status" value="1"/>
</dbReference>
<feature type="domain" description="L-asparaginase N-terminal" evidence="3">
    <location>
        <begin position="3"/>
        <end position="152"/>
    </location>
</feature>
<evidence type="ECO:0000313" key="4">
    <source>
        <dbReference type="EMBL" id="QUE50627.1"/>
    </source>
</evidence>
<evidence type="ECO:0000313" key="5">
    <source>
        <dbReference type="Proteomes" id="UP000676169"/>
    </source>
</evidence>
<dbReference type="PROSITE" id="PS51732">
    <property type="entry name" value="ASN_GLN_ASE_3"/>
    <property type="match status" value="1"/>
</dbReference>
<dbReference type="PANTHER" id="PTHR11707:SF28">
    <property type="entry name" value="60 KDA LYSOPHOSPHOLIPASE"/>
    <property type="match status" value="1"/>
</dbReference>
<name>A0A975IYV7_9BACT</name>
<dbReference type="EMBL" id="CP073100">
    <property type="protein sequence ID" value="QUE50627.1"/>
    <property type="molecule type" value="Genomic_DNA"/>
</dbReference>
<organism evidence="4 5">
    <name type="scientific">Luteolibacter ambystomatis</name>
    <dbReference type="NCBI Taxonomy" id="2824561"/>
    <lineage>
        <taxon>Bacteria</taxon>
        <taxon>Pseudomonadati</taxon>
        <taxon>Verrucomicrobiota</taxon>
        <taxon>Verrucomicrobiia</taxon>
        <taxon>Verrucomicrobiales</taxon>
        <taxon>Verrucomicrobiaceae</taxon>
        <taxon>Luteolibacter</taxon>
    </lineage>
</organism>